<proteinExistence type="predicted"/>
<evidence type="ECO:0000313" key="2">
    <source>
        <dbReference type="Proteomes" id="UP001153332"/>
    </source>
</evidence>
<comment type="caution">
    <text evidence="1">The sequence shown here is derived from an EMBL/GenBank/DDBJ whole genome shotgun (WGS) entry which is preliminary data.</text>
</comment>
<keyword evidence="2" id="KW-1185">Reference proteome</keyword>
<dbReference type="Proteomes" id="UP001153332">
    <property type="component" value="Unassembled WGS sequence"/>
</dbReference>
<sequence>MRLLYRDDSTGAIRLTEDLHSNIPQYAILSHRWGPDEVTFQDLSEGTGLSKNGYDKIRFCGEQAQRDGLTHFWVDTCCIDRKNAVELQTAITSMFRWYQNAKRCYVYLDDVSYSVSQSVGCLEELPARKRRRLDITVLIEPPWHSAFRNSLWFTRGWTLQELLAPTSVDFFSKEHTPLGNKGSLEGAILDITRIPVEALRNCPLSDFSVSDRFSWMEHRETTVKEDKAYAMLGIFSVQIPLLYGEGYANALRRLRTEVSQTTKLPPLPVAEGAAFDSREEEHNARCYPETRADLLCEIENWAVDPDGKAIFWLNGIAGAGKSTISRTIAERFRKRGLLGATFFFKRGEAERGHAGRLFTTIAAQLAAKIPRVAQQIQTALDNDPNICSKALPEQFKQLLLNTLTYVHGPRTLVVVIDALDECDKDVDIRGIIHLLSQARTMPHVRLRTLLTSRPELPIRLGFRKAQGGYQDLVLHEMPQEIVTHDLQVFFKIELTRIHEEYNDSGFEDVRLPRDWPNQHIDTLVDRAYPLFIIAATICRFVGLSGFNPDAQLKELLDYDAIGHTSDQLKSIYLPVLNQIISKQTKVNKQRLLEEFRDIIGTMVLLSEPLSARALSGILQISLSVIQNQLKLLHSVLAVPSTSDGPIRTFHLSFRDFLLDPSRQDTHEFWVDEKLTHKKLAARCVQLLSTDKILKKDICNLCTPGVSLLQVDPQTINRYLPSEVQYACKYWVHHLESSGTPIQDDDQVYAFLQTHFLHWIEALCFIESIHSSLSMLQALRDRCQRGTRINSFLYDADRFIRNCIHVIALHPLQLYCSGICFAPQKSVIRRNFQKEMSDWIVKPPSMPDTWSACIQTLEGHQGQIMSIAISPDGRWLASGSDDYTIKIWDVVVGACIQTFEGHNRGILSIAVSSDGRWLASGSSDRTIKIWDLSMGVCTRTLEGHTDMLRSVAISPSGSWVSASMDGTMKIWDPETGACQKTLECSDDQFRWVLPLRDECSFASGGWNCNIGIWDIATGACKTTMMADGFLRHLTMSPESHWLASVADFNTIQIWDIATGACKKTMEGHGQVESLAMSPDNSWIVLGLQGAIEIWDVATSTCIRAYTGLSCDIDSIAISPDCRWFASGSRTVKIWDKGIRTSQKESQADGTSVTLSPNGRWLVAQLGVQTVKIWDVIAGAYTQTLEGRYPLMDISPDGCWLALGLDNETITTIEIWEIPTGTHIQTFQTNKDLVNIAVSPNNRWLALVFQTGNIDIWDVIRGTFRLTLDAPTTWDPSIDWEAVAIAPDSTWLVLLADNSGDFEIWDVEKGVFRCASRALPTYMRISSIAISPDSGWLVAGFSNGACGIWDVNLAVWTQWYQSSEPWAIFTVSISPNSRWLASMSQRERLDIWDVEAGICAQTFILRHDQWMYMRSPSVVFDSNTTLRTTIGDINLDPGAHLTALESHSSETPLLETGLPSPCWEGYGIDPSLEWVTWNGLKVMWLPPEYRPLTHDNNNNKPPECAISGTTIAIGCVSGDVIIFQLSANNSIV</sequence>
<dbReference type="EMBL" id="JAPUUL010000006">
    <property type="protein sequence ID" value="KAJ8133537.1"/>
    <property type="molecule type" value="Genomic_DNA"/>
</dbReference>
<protein>
    <submittedName>
        <fullName evidence="1">Uncharacterized protein</fullName>
    </submittedName>
</protein>
<name>A0ACC2K172_9PEZI</name>
<organism evidence="1 2">
    <name type="scientific">Lasiodiplodia mahajangana</name>
    <dbReference type="NCBI Taxonomy" id="1108764"/>
    <lineage>
        <taxon>Eukaryota</taxon>
        <taxon>Fungi</taxon>
        <taxon>Dikarya</taxon>
        <taxon>Ascomycota</taxon>
        <taxon>Pezizomycotina</taxon>
        <taxon>Dothideomycetes</taxon>
        <taxon>Dothideomycetes incertae sedis</taxon>
        <taxon>Botryosphaeriales</taxon>
        <taxon>Botryosphaeriaceae</taxon>
        <taxon>Lasiodiplodia</taxon>
    </lineage>
</organism>
<accession>A0ACC2K172</accession>
<gene>
    <name evidence="1" type="ORF">O1611_g93</name>
</gene>
<evidence type="ECO:0000313" key="1">
    <source>
        <dbReference type="EMBL" id="KAJ8133537.1"/>
    </source>
</evidence>
<reference evidence="1" key="1">
    <citation type="submission" date="2022-12" db="EMBL/GenBank/DDBJ databases">
        <title>Genome Sequence of Lasiodiplodia mahajangana.</title>
        <authorList>
            <person name="Buettner E."/>
        </authorList>
    </citation>
    <scope>NUCLEOTIDE SEQUENCE</scope>
    <source>
        <strain evidence="1">VT137</strain>
    </source>
</reference>